<dbReference type="GO" id="GO:0005840">
    <property type="term" value="C:ribosome"/>
    <property type="evidence" value="ECO:0007669"/>
    <property type="project" value="UniProtKB-KW"/>
</dbReference>
<comment type="subunit">
    <text evidence="3 9">Part of the 50S ribosomal subunit.</text>
</comment>
<evidence type="ECO:0000256" key="1">
    <source>
        <dbReference type="ARBA" id="ARBA00003795"/>
    </source>
</evidence>
<dbReference type="HAMAP" id="MF_00501">
    <property type="entry name" value="Ribosomal_bL31_1"/>
    <property type="match status" value="1"/>
</dbReference>
<evidence type="ECO:0000256" key="7">
    <source>
        <dbReference type="ARBA" id="ARBA00023274"/>
    </source>
</evidence>
<dbReference type="AlphaFoldDB" id="A0A366EYC3"/>
<dbReference type="NCBIfam" id="TIGR00105">
    <property type="entry name" value="L31"/>
    <property type="match status" value="1"/>
</dbReference>
<dbReference type="GO" id="GO:0003735">
    <property type="term" value="F:structural constituent of ribosome"/>
    <property type="evidence" value="ECO:0007669"/>
    <property type="project" value="InterPro"/>
</dbReference>
<dbReference type="PROSITE" id="PS01143">
    <property type="entry name" value="RIBOSOMAL_L31"/>
    <property type="match status" value="1"/>
</dbReference>
<dbReference type="Gene3D" id="4.10.830.30">
    <property type="entry name" value="Ribosomal protein L31"/>
    <property type="match status" value="1"/>
</dbReference>
<evidence type="ECO:0000256" key="6">
    <source>
        <dbReference type="ARBA" id="ARBA00022980"/>
    </source>
</evidence>
<dbReference type="GO" id="GO:0006412">
    <property type="term" value="P:translation"/>
    <property type="evidence" value="ECO:0007669"/>
    <property type="project" value="UniProtKB-UniRule"/>
</dbReference>
<dbReference type="InterPro" id="IPR002150">
    <property type="entry name" value="Ribosomal_bL31"/>
</dbReference>
<sequence>MKPDIHPNYHMIKVVMTNGVEFMTRSTYGEPGATLNLDIDPNTHPAWTGGSQQLLDRGGRLSKFNSRFANLGIGKK</sequence>
<comment type="function">
    <text evidence="1 9">Binds the 23S rRNA.</text>
</comment>
<keyword evidence="7 9" id="KW-0687">Ribonucleoprotein</keyword>
<evidence type="ECO:0000313" key="10">
    <source>
        <dbReference type="EMBL" id="RBP07354.1"/>
    </source>
</evidence>
<keyword evidence="4 9" id="KW-0699">rRNA-binding</keyword>
<dbReference type="PRINTS" id="PR01249">
    <property type="entry name" value="RIBOSOMALL31"/>
</dbReference>
<evidence type="ECO:0000256" key="4">
    <source>
        <dbReference type="ARBA" id="ARBA00022730"/>
    </source>
</evidence>
<dbReference type="OrthoDB" id="9803251at2"/>
<dbReference type="EMBL" id="QNRK01000028">
    <property type="protein sequence ID" value="RBP07354.1"/>
    <property type="molecule type" value="Genomic_DNA"/>
</dbReference>
<dbReference type="InterPro" id="IPR027491">
    <property type="entry name" value="Ribosomal_bL31_A"/>
</dbReference>
<accession>A0A366EYC3</accession>
<evidence type="ECO:0000313" key="11">
    <source>
        <dbReference type="Proteomes" id="UP000253529"/>
    </source>
</evidence>
<dbReference type="InterPro" id="IPR042105">
    <property type="entry name" value="Ribosomal_bL31_sf"/>
</dbReference>
<organism evidence="10 11">
    <name type="scientific">Roseiarcus fermentans</name>
    <dbReference type="NCBI Taxonomy" id="1473586"/>
    <lineage>
        <taxon>Bacteria</taxon>
        <taxon>Pseudomonadati</taxon>
        <taxon>Pseudomonadota</taxon>
        <taxon>Alphaproteobacteria</taxon>
        <taxon>Hyphomicrobiales</taxon>
        <taxon>Roseiarcaceae</taxon>
        <taxon>Roseiarcus</taxon>
    </lineage>
</organism>
<dbReference type="Proteomes" id="UP000253529">
    <property type="component" value="Unassembled WGS sequence"/>
</dbReference>
<dbReference type="SUPFAM" id="SSF143800">
    <property type="entry name" value="L28p-like"/>
    <property type="match status" value="1"/>
</dbReference>
<dbReference type="PANTHER" id="PTHR33280:SF6">
    <property type="entry name" value="LARGE RIBOSOMAL SUBUNIT PROTEIN BL31A"/>
    <property type="match status" value="1"/>
</dbReference>
<evidence type="ECO:0000256" key="5">
    <source>
        <dbReference type="ARBA" id="ARBA00022884"/>
    </source>
</evidence>
<evidence type="ECO:0000256" key="8">
    <source>
        <dbReference type="ARBA" id="ARBA00035687"/>
    </source>
</evidence>
<keyword evidence="6 9" id="KW-0689">Ribosomal protein</keyword>
<dbReference type="PANTHER" id="PTHR33280">
    <property type="entry name" value="50S RIBOSOMAL PROTEIN L31, CHLOROPLASTIC"/>
    <property type="match status" value="1"/>
</dbReference>
<comment type="caution">
    <text evidence="10">The sequence shown here is derived from an EMBL/GenBank/DDBJ whole genome shotgun (WGS) entry which is preliminary data.</text>
</comment>
<evidence type="ECO:0000256" key="2">
    <source>
        <dbReference type="ARBA" id="ARBA00009296"/>
    </source>
</evidence>
<dbReference type="NCBIfam" id="NF001809">
    <property type="entry name" value="PRK00528.1"/>
    <property type="match status" value="1"/>
</dbReference>
<dbReference type="InterPro" id="IPR034704">
    <property type="entry name" value="Ribosomal_bL28/bL31-like_sf"/>
</dbReference>
<comment type="similarity">
    <text evidence="2 9">Belongs to the bacterial ribosomal protein bL31 family. Type A subfamily.</text>
</comment>
<protein>
    <recommendedName>
        <fullName evidence="8 9">Large ribosomal subunit protein bL31</fullName>
    </recommendedName>
</protein>
<keyword evidence="11" id="KW-1185">Reference proteome</keyword>
<dbReference type="GO" id="GO:0019843">
    <property type="term" value="F:rRNA binding"/>
    <property type="evidence" value="ECO:0007669"/>
    <property type="project" value="UniProtKB-KW"/>
</dbReference>
<evidence type="ECO:0000256" key="3">
    <source>
        <dbReference type="ARBA" id="ARBA00011838"/>
    </source>
</evidence>
<reference evidence="10 11" key="1">
    <citation type="submission" date="2018-06" db="EMBL/GenBank/DDBJ databases">
        <title>Genomic Encyclopedia of Type Strains, Phase IV (KMG-IV): sequencing the most valuable type-strain genomes for metagenomic binning, comparative biology and taxonomic classification.</title>
        <authorList>
            <person name="Goeker M."/>
        </authorList>
    </citation>
    <scope>NUCLEOTIDE SEQUENCE [LARGE SCALE GENOMIC DNA]</scope>
    <source>
        <strain evidence="10 11">DSM 24875</strain>
    </source>
</reference>
<name>A0A366EYC3_9HYPH</name>
<dbReference type="RefSeq" id="WP_113891435.1">
    <property type="nucleotide sequence ID" value="NZ_QNRK01000028.1"/>
</dbReference>
<dbReference type="GO" id="GO:1990904">
    <property type="term" value="C:ribonucleoprotein complex"/>
    <property type="evidence" value="ECO:0007669"/>
    <property type="project" value="UniProtKB-KW"/>
</dbReference>
<proteinExistence type="inferred from homology"/>
<evidence type="ECO:0000256" key="9">
    <source>
        <dbReference type="HAMAP-Rule" id="MF_00501"/>
    </source>
</evidence>
<dbReference type="Pfam" id="PF01197">
    <property type="entry name" value="Ribosomal_L31"/>
    <property type="match status" value="1"/>
</dbReference>
<gene>
    <name evidence="9" type="primary">rpmE</name>
    <name evidence="10" type="ORF">DFR50_12880</name>
</gene>
<comment type="caution">
    <text evidence="9">Lacks conserved residue(s) required for the propagation of feature annotation.</text>
</comment>
<keyword evidence="5 9" id="KW-0694">RNA-binding</keyword>